<reference evidence="2" key="2">
    <citation type="submission" date="2011-04" db="EMBL/GenBank/DDBJ databases">
        <authorList>
            <person name="Genoscope - CEA"/>
        </authorList>
    </citation>
    <scope>NUCLEOTIDE SEQUENCE</scope>
    <source>
        <strain evidence="2">R229</strain>
    </source>
</reference>
<evidence type="ECO:0000256" key="1">
    <source>
        <dbReference type="SAM" id="MobiDB-lite"/>
    </source>
</evidence>
<sequence>MQMLNTPLATNPRLPPNLPRKVEPALPRAEGLAFLFSGRALRGQRSHVCWFHSVNMGAYTENSSSFIPNQ</sequence>
<dbReference type="EMBL" id="FR854080">
    <property type="protein sequence ID" value="CCA82739.1"/>
    <property type="molecule type" value="Genomic_DNA"/>
</dbReference>
<accession>G2ZUM6</accession>
<organism evidence="2">
    <name type="scientific">blood disease bacterium R229</name>
    <dbReference type="NCBI Taxonomy" id="741978"/>
    <lineage>
        <taxon>Bacteria</taxon>
        <taxon>Pseudomonadati</taxon>
        <taxon>Pseudomonadota</taxon>
        <taxon>Betaproteobacteria</taxon>
        <taxon>Burkholderiales</taxon>
        <taxon>Burkholderiaceae</taxon>
        <taxon>Ralstonia</taxon>
        <taxon>Ralstonia solanacearum species complex</taxon>
    </lineage>
</organism>
<feature type="region of interest" description="Disordered" evidence="1">
    <location>
        <begin position="1"/>
        <end position="21"/>
    </location>
</feature>
<protein>
    <submittedName>
        <fullName evidence="2">Uncharacterized protein</fullName>
    </submittedName>
</protein>
<gene>
    <name evidence="2" type="ORF">BDB_mp40024</name>
</gene>
<name>G2ZUM6_9RALS</name>
<evidence type="ECO:0000313" key="2">
    <source>
        <dbReference type="EMBL" id="CCA82739.1"/>
    </source>
</evidence>
<reference evidence="2" key="1">
    <citation type="journal article" date="2011" name="PLoS ONE">
        <title>Ralstonia syzygii, the Blood Disease Bacterium and some Asian R. solanacearum strains form a single genomic species despite divergent lifestyles.</title>
        <authorList>
            <person name="Remenant B."/>
            <person name="de Cambiaire J.C."/>
            <person name="Cellier G."/>
            <person name="Jacobs J.M."/>
            <person name="Mangenot S."/>
            <person name="Barbe V."/>
            <person name="Lajus A."/>
            <person name="Vallenet D."/>
            <person name="Medigue C."/>
            <person name="Fegan M."/>
            <person name="Allen C."/>
            <person name="Prior P."/>
        </authorList>
    </citation>
    <scope>NUCLEOTIDE SEQUENCE</scope>
    <source>
        <strain evidence="2">R229</strain>
    </source>
</reference>
<dbReference type="AlphaFoldDB" id="G2ZUM6"/>
<proteinExistence type="predicted"/>